<dbReference type="SUPFAM" id="SSF54928">
    <property type="entry name" value="RNA-binding domain, RBD"/>
    <property type="match status" value="1"/>
</dbReference>
<feature type="compositionally biased region" description="Basic residues" evidence="3">
    <location>
        <begin position="391"/>
        <end position="406"/>
    </location>
</feature>
<dbReference type="SMART" id="SM00360">
    <property type="entry name" value="RRM"/>
    <property type="match status" value="1"/>
</dbReference>
<dbReference type="InterPro" id="IPR044598">
    <property type="entry name" value="ZCRB1"/>
</dbReference>
<reference evidence="5 6" key="1">
    <citation type="journal article" date="2019" name="Genome Biol. Evol.">
        <title>Insights into the evolution of the New World diploid cottons (Gossypium, subgenus Houzingenia) based on genome sequencing.</title>
        <authorList>
            <person name="Grover C.E."/>
            <person name="Arick M.A. 2nd"/>
            <person name="Thrash A."/>
            <person name="Conover J.L."/>
            <person name="Sanders W.S."/>
            <person name="Peterson D.G."/>
            <person name="Frelichowski J.E."/>
            <person name="Scheffler J.A."/>
            <person name="Scheffler B.E."/>
            <person name="Wendel J.F."/>
        </authorList>
    </citation>
    <scope>NUCLEOTIDE SEQUENCE [LARGE SCALE GENOMIC DNA]</scope>
    <source>
        <strain evidence="5">27</strain>
        <tissue evidence="5">Leaf</tissue>
    </source>
</reference>
<protein>
    <recommendedName>
        <fullName evidence="4">RRM domain-containing protein</fullName>
    </recommendedName>
</protein>
<proteinExistence type="predicted"/>
<dbReference type="Proteomes" id="UP000593561">
    <property type="component" value="Unassembled WGS sequence"/>
</dbReference>
<feature type="region of interest" description="Disordered" evidence="3">
    <location>
        <begin position="204"/>
        <end position="232"/>
    </location>
</feature>
<sequence length="461" mass="51298">MIPVKHSLKFRFSKENSAPIASKRRFEAEVLEGGRPDKRPKTVVDRPQCSAVVKALMQHPTLETAVVTRIPSEKRPKTEKGLRFSTDVAAKAEGVGLGFTTSNPKALRAAMLKCRFADTIFKAQQKMKGEGENADPRKLKQEKERFERRLVDEKSVLEAELLELKRQRERDRKAAGIALQNMKNTAGIEINWEAERELEILIGSSSSPGTGVVHQTRDEEIEEDHQKRDSDEDETFYFRYSSAVAPPSSSSYNPNQAISKSTGGGDGSGGLAPSKSTLHVSNLDYSLTNSDLHTCFSTFGKIARVAVLKDCTTRNSKGVAFVQFVFREDALSAASVMHGKILNGKTLSVSIAVDNGRAPEFIKKRVYKDKSRCYECRVGWHLSYECPKNRLGPRKRPVPKKGRRGGRSGEKREDGGDPGEEKSEGGEGFEEENWASVVDGAAEEMAEEKEKKKDDKKRQLF</sequence>
<evidence type="ECO:0000313" key="6">
    <source>
        <dbReference type="Proteomes" id="UP000593561"/>
    </source>
</evidence>
<dbReference type="PROSITE" id="PS50102">
    <property type="entry name" value="RRM"/>
    <property type="match status" value="1"/>
</dbReference>
<dbReference type="GO" id="GO:0003723">
    <property type="term" value="F:RNA binding"/>
    <property type="evidence" value="ECO:0007669"/>
    <property type="project" value="UniProtKB-UniRule"/>
</dbReference>
<evidence type="ECO:0000313" key="5">
    <source>
        <dbReference type="EMBL" id="MBA0624437.1"/>
    </source>
</evidence>
<dbReference type="EMBL" id="JABFAC010000009">
    <property type="protein sequence ID" value="MBA0624437.1"/>
    <property type="molecule type" value="Genomic_DNA"/>
</dbReference>
<organism evidence="5 6">
    <name type="scientific">Gossypium davidsonii</name>
    <name type="common">Davidson's cotton</name>
    <name type="synonym">Gossypium klotzschianum subsp. davidsonii</name>
    <dbReference type="NCBI Taxonomy" id="34287"/>
    <lineage>
        <taxon>Eukaryota</taxon>
        <taxon>Viridiplantae</taxon>
        <taxon>Streptophyta</taxon>
        <taxon>Embryophyta</taxon>
        <taxon>Tracheophyta</taxon>
        <taxon>Spermatophyta</taxon>
        <taxon>Magnoliopsida</taxon>
        <taxon>eudicotyledons</taxon>
        <taxon>Gunneridae</taxon>
        <taxon>Pentapetalae</taxon>
        <taxon>rosids</taxon>
        <taxon>malvids</taxon>
        <taxon>Malvales</taxon>
        <taxon>Malvaceae</taxon>
        <taxon>Malvoideae</taxon>
        <taxon>Gossypium</taxon>
    </lineage>
</organism>
<dbReference type="InterPro" id="IPR012677">
    <property type="entry name" value="Nucleotide-bd_a/b_plait_sf"/>
</dbReference>
<name>A0A7J8SE98_GOSDV</name>
<keyword evidence="6" id="KW-1185">Reference proteome</keyword>
<keyword evidence="2" id="KW-0175">Coiled coil</keyword>
<feature type="region of interest" description="Disordered" evidence="3">
    <location>
        <begin position="245"/>
        <end position="273"/>
    </location>
</feature>
<dbReference type="GO" id="GO:0000398">
    <property type="term" value="P:mRNA splicing, via spliceosome"/>
    <property type="evidence" value="ECO:0007669"/>
    <property type="project" value="InterPro"/>
</dbReference>
<feature type="compositionally biased region" description="Basic and acidic residues" evidence="3">
    <location>
        <begin position="407"/>
        <end position="425"/>
    </location>
</feature>
<dbReference type="InterPro" id="IPR035979">
    <property type="entry name" value="RBD_domain_sf"/>
</dbReference>
<comment type="caution">
    <text evidence="5">The sequence shown here is derived from an EMBL/GenBank/DDBJ whole genome shotgun (WGS) entry which is preliminary data.</text>
</comment>
<feature type="domain" description="RRM" evidence="4">
    <location>
        <begin position="276"/>
        <end position="354"/>
    </location>
</feature>
<keyword evidence="1" id="KW-0694">RNA-binding</keyword>
<gene>
    <name evidence="5" type="ORF">Godav_009795</name>
</gene>
<dbReference type="PANTHER" id="PTHR46259">
    <property type="entry name" value="ZINC FINGER CCHC-TYPE AND RNA-BINDING MOTIF-CONTAINING PROTEIN 1"/>
    <property type="match status" value="1"/>
</dbReference>
<dbReference type="Gene3D" id="3.30.70.330">
    <property type="match status" value="1"/>
</dbReference>
<feature type="compositionally biased region" description="Polar residues" evidence="3">
    <location>
        <begin position="252"/>
        <end position="261"/>
    </location>
</feature>
<dbReference type="GO" id="GO:0005689">
    <property type="term" value="C:U12-type spliceosomal complex"/>
    <property type="evidence" value="ECO:0007669"/>
    <property type="project" value="InterPro"/>
</dbReference>
<accession>A0A7J8SE98</accession>
<feature type="coiled-coil region" evidence="2">
    <location>
        <begin position="147"/>
        <end position="174"/>
    </location>
</feature>
<evidence type="ECO:0000259" key="4">
    <source>
        <dbReference type="PROSITE" id="PS50102"/>
    </source>
</evidence>
<dbReference type="InterPro" id="IPR000504">
    <property type="entry name" value="RRM_dom"/>
</dbReference>
<dbReference type="PANTHER" id="PTHR46259:SF1">
    <property type="entry name" value="ZINC FINGER CCHC-TYPE AND RNA-BINDING MOTIF-CONTAINING PROTEIN 1"/>
    <property type="match status" value="1"/>
</dbReference>
<evidence type="ECO:0000256" key="3">
    <source>
        <dbReference type="SAM" id="MobiDB-lite"/>
    </source>
</evidence>
<evidence type="ECO:0000256" key="2">
    <source>
        <dbReference type="SAM" id="Coils"/>
    </source>
</evidence>
<evidence type="ECO:0000256" key="1">
    <source>
        <dbReference type="PROSITE-ProRule" id="PRU00176"/>
    </source>
</evidence>
<feature type="compositionally biased region" description="Basic and acidic residues" evidence="3">
    <location>
        <begin position="448"/>
        <end position="461"/>
    </location>
</feature>
<feature type="region of interest" description="Disordered" evidence="3">
    <location>
        <begin position="391"/>
        <end position="461"/>
    </location>
</feature>
<dbReference type="AlphaFoldDB" id="A0A7J8SE98"/>
<dbReference type="Pfam" id="PF00076">
    <property type="entry name" value="RRM_1"/>
    <property type="match status" value="1"/>
</dbReference>